<protein>
    <recommendedName>
        <fullName evidence="16">Inorganic diphosphatase</fullName>
    </recommendedName>
</protein>
<evidence type="ECO:0000256" key="4">
    <source>
        <dbReference type="ARBA" id="ARBA00022679"/>
    </source>
</evidence>
<dbReference type="InterPro" id="IPR002891">
    <property type="entry name" value="APS"/>
</dbReference>
<comment type="pathway">
    <text evidence="2">Sulfur metabolism.</text>
</comment>
<dbReference type="SUPFAM" id="SSF52374">
    <property type="entry name" value="Nucleotidylyl transferase"/>
    <property type="match status" value="1"/>
</dbReference>
<comment type="similarity">
    <text evidence="3">Belongs to the PPase family.</text>
</comment>
<dbReference type="InterPro" id="IPR014729">
    <property type="entry name" value="Rossmann-like_a/b/a_fold"/>
</dbReference>
<dbReference type="AlphaFoldDB" id="A0A7S4QY95"/>
<feature type="domain" description="APS kinase" evidence="12">
    <location>
        <begin position="178"/>
        <end position="330"/>
    </location>
</feature>
<evidence type="ECO:0000256" key="5">
    <source>
        <dbReference type="ARBA" id="ARBA00022723"/>
    </source>
</evidence>
<dbReference type="GO" id="GO:0006796">
    <property type="term" value="P:phosphate-containing compound metabolic process"/>
    <property type="evidence" value="ECO:0007669"/>
    <property type="project" value="InterPro"/>
</dbReference>
<dbReference type="InterPro" id="IPR036649">
    <property type="entry name" value="Pyrophosphatase_sf"/>
</dbReference>
<evidence type="ECO:0000256" key="10">
    <source>
        <dbReference type="ARBA" id="ARBA00022842"/>
    </source>
</evidence>
<dbReference type="Pfam" id="PF00719">
    <property type="entry name" value="Pyrophosphatase"/>
    <property type="match status" value="1"/>
</dbReference>
<dbReference type="NCBIfam" id="NF003013">
    <property type="entry name" value="PRK03846.1"/>
    <property type="match status" value="1"/>
</dbReference>
<evidence type="ECO:0000256" key="6">
    <source>
        <dbReference type="ARBA" id="ARBA00022741"/>
    </source>
</evidence>
<dbReference type="InterPro" id="IPR008162">
    <property type="entry name" value="Pyrophosphatase"/>
</dbReference>
<dbReference type="Gene3D" id="3.10.400.10">
    <property type="entry name" value="Sulfate adenylyltransferase"/>
    <property type="match status" value="1"/>
</dbReference>
<evidence type="ECO:0000256" key="11">
    <source>
        <dbReference type="SAM" id="MobiDB-lite"/>
    </source>
</evidence>
<dbReference type="InterPro" id="IPR025980">
    <property type="entry name" value="ATP-Sase_PUA-like_dom"/>
</dbReference>
<evidence type="ECO:0000256" key="2">
    <source>
        <dbReference type="ARBA" id="ARBA00004678"/>
    </source>
</evidence>
<dbReference type="Pfam" id="PF01747">
    <property type="entry name" value="ATP-sulfurylase"/>
    <property type="match status" value="1"/>
</dbReference>
<keyword evidence="8" id="KW-0378">Hydrolase</keyword>
<dbReference type="GO" id="GO:0004781">
    <property type="term" value="F:sulfate adenylyltransferase (ATP) activity"/>
    <property type="evidence" value="ECO:0007669"/>
    <property type="project" value="InterPro"/>
</dbReference>
<keyword evidence="6" id="KW-0547">Nucleotide-binding</keyword>
<feature type="region of interest" description="Disordered" evidence="11">
    <location>
        <begin position="1"/>
        <end position="25"/>
    </location>
</feature>
<gene>
    <name evidence="15" type="ORF">DBRI00130_LOCUS9886</name>
</gene>
<dbReference type="Pfam" id="PF14306">
    <property type="entry name" value="PUA_2"/>
    <property type="match status" value="1"/>
</dbReference>
<dbReference type="CDD" id="cd00412">
    <property type="entry name" value="pyrophosphatase"/>
    <property type="match status" value="1"/>
</dbReference>
<dbReference type="Gene3D" id="3.40.50.620">
    <property type="entry name" value="HUPs"/>
    <property type="match status" value="1"/>
</dbReference>
<dbReference type="GO" id="GO:0000287">
    <property type="term" value="F:magnesium ion binding"/>
    <property type="evidence" value="ECO:0007669"/>
    <property type="project" value="InterPro"/>
</dbReference>
<dbReference type="GO" id="GO:0005524">
    <property type="term" value="F:ATP binding"/>
    <property type="evidence" value="ECO:0007669"/>
    <property type="project" value="UniProtKB-KW"/>
</dbReference>
<evidence type="ECO:0000259" key="14">
    <source>
        <dbReference type="Pfam" id="PF14306"/>
    </source>
</evidence>
<dbReference type="PANTHER" id="PTHR11055">
    <property type="entry name" value="BIFUNCTIONAL 3'-PHOSPHOADENOSINE 5'-PHOSPHOSULFATE SYNTHASE"/>
    <property type="match status" value="1"/>
</dbReference>
<evidence type="ECO:0000259" key="13">
    <source>
        <dbReference type="Pfam" id="PF01747"/>
    </source>
</evidence>
<evidence type="ECO:0000259" key="12">
    <source>
        <dbReference type="Pfam" id="PF01583"/>
    </source>
</evidence>
<evidence type="ECO:0000256" key="8">
    <source>
        <dbReference type="ARBA" id="ARBA00022801"/>
    </source>
</evidence>
<dbReference type="GO" id="GO:0004427">
    <property type="term" value="F:inorganic diphosphate phosphatase activity"/>
    <property type="evidence" value="ECO:0007669"/>
    <property type="project" value="InterPro"/>
</dbReference>
<evidence type="ECO:0000256" key="1">
    <source>
        <dbReference type="ARBA" id="ARBA00001946"/>
    </source>
</evidence>
<dbReference type="GO" id="GO:0000103">
    <property type="term" value="P:sulfate assimilation"/>
    <property type="evidence" value="ECO:0007669"/>
    <property type="project" value="InterPro"/>
</dbReference>
<dbReference type="CDD" id="cd02027">
    <property type="entry name" value="APSK"/>
    <property type="match status" value="1"/>
</dbReference>
<dbReference type="GO" id="GO:0004020">
    <property type="term" value="F:adenylylsulfate kinase activity"/>
    <property type="evidence" value="ECO:0007669"/>
    <property type="project" value="InterPro"/>
</dbReference>
<dbReference type="SUPFAM" id="SSF50324">
    <property type="entry name" value="Inorganic pyrophosphatase"/>
    <property type="match status" value="1"/>
</dbReference>
<reference evidence="15" key="1">
    <citation type="submission" date="2021-01" db="EMBL/GenBank/DDBJ databases">
        <authorList>
            <person name="Corre E."/>
            <person name="Pelletier E."/>
            <person name="Niang G."/>
            <person name="Scheremetjew M."/>
            <person name="Finn R."/>
            <person name="Kale V."/>
            <person name="Holt S."/>
            <person name="Cochrane G."/>
            <person name="Meng A."/>
            <person name="Brown T."/>
            <person name="Cohen L."/>
        </authorList>
    </citation>
    <scope>NUCLEOTIDE SEQUENCE</scope>
    <source>
        <strain evidence="15">GSO104</strain>
    </source>
</reference>
<dbReference type="InterPro" id="IPR024951">
    <property type="entry name" value="Sulfurylase_cat_dom"/>
</dbReference>
<dbReference type="Pfam" id="PF01583">
    <property type="entry name" value="APS_kinase"/>
    <property type="match status" value="1"/>
</dbReference>
<dbReference type="GO" id="GO:0005737">
    <property type="term" value="C:cytoplasm"/>
    <property type="evidence" value="ECO:0007669"/>
    <property type="project" value="InterPro"/>
</dbReference>
<keyword evidence="4" id="KW-0808">Transferase</keyword>
<feature type="domain" description="ATP-sulfurylase PUA-like" evidence="14">
    <location>
        <begin position="367"/>
        <end position="553"/>
    </location>
</feature>
<dbReference type="EMBL" id="HBNS01012245">
    <property type="protein sequence ID" value="CAE4597673.1"/>
    <property type="molecule type" value="Transcribed_RNA"/>
</dbReference>
<evidence type="ECO:0008006" key="16">
    <source>
        <dbReference type="Google" id="ProtNLM"/>
    </source>
</evidence>
<sequence>MAKYAYAPLSVDENRRRPHGDISNNERDDYLVHERMPMCVGMCVLLAIVYVLSRTGDAHMDPHTVRAGGGNTAANMPNVVTQEIPETAPVVEKKVEPAAPITEVVEASDIVPTITNPQEPCNCDGLVDPSTISMGDLRAKALESTPPHIIECAKAEAGESQSACHLPTATRYAALKQKGATLWMTGCSGAGKTTIATALEEKLIKEYGKHVYRLDGDNLRTGLNRDLTFSEADRAEAVRRTGEIASLFADAGVITLVGLISPYRADRDEVRKRHEENNIPFYEIFLDVPVDELKKRDPKGQYEKVAQGKLKHFTCIDDPYEEPLNPEITLKTHELEIEDSVNLLFRKLWMDGILEGAPKLTPPGLPNPDGDELIDLHVPHQLKSARVEEAKTLPKVLISDIDLNWLQVIGEGWASPLKGFMREGTLLETLHFNSILVDPFNLTNNAMRLETKTDFDHYTAHQPPTRVSMSVPITLSCTSYTKEAIESSDKHAVALVTQMGETVAILRDPEIYENRKEEIVTRMFGAIDMDHPYISHIYAGGPYLIGGEVELLDRIRYNDGLDKWRKTASELLKEFEEKGADTVYAFQTRNPTHAGHAYLMRSAGEDLKAQGYQNPVLWLSPLGGWTKDDDVPLDVRVKQHEEVLDAGLTHPGGLDPASTVMAIWPSPMVYAGPTEVQFHAKSRRSAGASYFVVGRDPAGMKGSPNAVAHADDDIYDGNHGRYVLQNSPGIGNMNMLSFVKVMYDVTDNVMKIPDETRMDDFISISGTKMRLLARNGAVPCSATNIPTDLVEANCIPSGFMVPKGWQGVVDYYKNVGDKERWIPWSQPRVEPPVDSRTTTEGGYFGSTGFVLKSKDYDSFWHDIPMRPSGEGDEIINLIVEIPMYVTAKMEVQKAVVGNPISQDTNKDGSPRYYKYGTPFFNYGLIPQTWEDPMMKSPQGYGADNDPLDVMEVGSEQLTMGSITPCRILGSLELIDEGETDHKIICISLNDKDASKIHSMEDLDRVKPGHTDRLRDWLKRYKTADGKPENSLAQEEPTSVQEAIDIIAETHQRWRKLCGKTDYSASYPEGAEGFALESPGCRGE</sequence>
<keyword evidence="9" id="KW-0067">ATP-binding</keyword>
<dbReference type="NCBIfam" id="TIGR00455">
    <property type="entry name" value="apsK"/>
    <property type="match status" value="1"/>
</dbReference>
<dbReference type="InterPro" id="IPR059117">
    <property type="entry name" value="APS_kinase_dom"/>
</dbReference>
<organism evidence="15">
    <name type="scientific">Ditylum brightwellii</name>
    <dbReference type="NCBI Taxonomy" id="49249"/>
    <lineage>
        <taxon>Eukaryota</taxon>
        <taxon>Sar</taxon>
        <taxon>Stramenopiles</taxon>
        <taxon>Ochrophyta</taxon>
        <taxon>Bacillariophyta</taxon>
        <taxon>Mediophyceae</taxon>
        <taxon>Lithodesmiophycidae</taxon>
        <taxon>Lithodesmiales</taxon>
        <taxon>Lithodesmiaceae</taxon>
        <taxon>Ditylum</taxon>
    </lineage>
</organism>
<dbReference type="InterPro" id="IPR015947">
    <property type="entry name" value="PUA-like_sf"/>
</dbReference>
<dbReference type="SUPFAM" id="SSF52540">
    <property type="entry name" value="P-loop containing nucleoside triphosphate hydrolases"/>
    <property type="match status" value="1"/>
</dbReference>
<evidence type="ECO:0000256" key="7">
    <source>
        <dbReference type="ARBA" id="ARBA00022777"/>
    </source>
</evidence>
<keyword evidence="10" id="KW-0460">Magnesium</keyword>
<dbReference type="PANTHER" id="PTHR11055:SF1">
    <property type="entry name" value="PAPS SYNTHETASE, ISOFORM D"/>
    <property type="match status" value="1"/>
</dbReference>
<dbReference type="SUPFAM" id="SSF88697">
    <property type="entry name" value="PUA domain-like"/>
    <property type="match status" value="1"/>
</dbReference>
<dbReference type="Gene3D" id="3.90.80.10">
    <property type="entry name" value="Inorganic pyrophosphatase"/>
    <property type="match status" value="1"/>
</dbReference>
<evidence type="ECO:0000256" key="3">
    <source>
        <dbReference type="ARBA" id="ARBA00006220"/>
    </source>
</evidence>
<dbReference type="HAMAP" id="MF_00065">
    <property type="entry name" value="Adenylyl_sulf_kinase"/>
    <property type="match status" value="1"/>
</dbReference>
<feature type="domain" description="Sulphate adenylyltransferase catalytic" evidence="13">
    <location>
        <begin position="563"/>
        <end position="780"/>
    </location>
</feature>
<dbReference type="PROSITE" id="PS00387">
    <property type="entry name" value="PPASE"/>
    <property type="match status" value="1"/>
</dbReference>
<dbReference type="InterPro" id="IPR027417">
    <property type="entry name" value="P-loop_NTPase"/>
</dbReference>
<dbReference type="FunFam" id="3.40.50.300:FF:002058">
    <property type="entry name" value="Sulfate adenylyltransferase"/>
    <property type="match status" value="1"/>
</dbReference>
<accession>A0A7S4QY95</accession>
<keyword evidence="7" id="KW-0418">Kinase</keyword>
<evidence type="ECO:0000256" key="9">
    <source>
        <dbReference type="ARBA" id="ARBA00022840"/>
    </source>
</evidence>
<evidence type="ECO:0000313" key="15">
    <source>
        <dbReference type="EMBL" id="CAE4597673.1"/>
    </source>
</evidence>
<proteinExistence type="inferred from homology"/>
<name>A0A7S4QY95_9STRA</name>
<comment type="cofactor">
    <cofactor evidence="1">
        <name>Mg(2+)</name>
        <dbReference type="ChEBI" id="CHEBI:18420"/>
    </cofactor>
</comment>
<dbReference type="Gene3D" id="3.40.50.300">
    <property type="entry name" value="P-loop containing nucleotide triphosphate hydrolases"/>
    <property type="match status" value="1"/>
</dbReference>
<keyword evidence="5" id="KW-0479">Metal-binding</keyword>